<reference evidence="9" key="1">
    <citation type="journal article" date="2013" name="Nature">
        <title>Pan genome of the phytoplankton Emiliania underpins its global distribution.</title>
        <authorList>
            <person name="Read B.A."/>
            <person name="Kegel J."/>
            <person name="Klute M.J."/>
            <person name="Kuo A."/>
            <person name="Lefebvre S.C."/>
            <person name="Maumus F."/>
            <person name="Mayer C."/>
            <person name="Miller J."/>
            <person name="Monier A."/>
            <person name="Salamov A."/>
            <person name="Young J."/>
            <person name="Aguilar M."/>
            <person name="Claverie J.M."/>
            <person name="Frickenhaus S."/>
            <person name="Gonzalez K."/>
            <person name="Herman E.K."/>
            <person name="Lin Y.C."/>
            <person name="Napier J."/>
            <person name="Ogata H."/>
            <person name="Sarno A.F."/>
            <person name="Shmutz J."/>
            <person name="Schroeder D."/>
            <person name="de Vargas C."/>
            <person name="Verret F."/>
            <person name="von Dassow P."/>
            <person name="Valentin K."/>
            <person name="Van de Peer Y."/>
            <person name="Wheeler G."/>
            <person name="Dacks J.B."/>
            <person name="Delwiche C.F."/>
            <person name="Dyhrman S.T."/>
            <person name="Glockner G."/>
            <person name="John U."/>
            <person name="Richards T."/>
            <person name="Worden A.Z."/>
            <person name="Zhang X."/>
            <person name="Grigoriev I.V."/>
            <person name="Allen A.E."/>
            <person name="Bidle K."/>
            <person name="Borodovsky M."/>
            <person name="Bowler C."/>
            <person name="Brownlee C."/>
            <person name="Cock J.M."/>
            <person name="Elias M."/>
            <person name="Gladyshev V.N."/>
            <person name="Groth M."/>
            <person name="Guda C."/>
            <person name="Hadaegh A."/>
            <person name="Iglesias-Rodriguez M.D."/>
            <person name="Jenkins J."/>
            <person name="Jones B.M."/>
            <person name="Lawson T."/>
            <person name="Leese F."/>
            <person name="Lindquist E."/>
            <person name="Lobanov A."/>
            <person name="Lomsadze A."/>
            <person name="Malik S.B."/>
            <person name="Marsh M.E."/>
            <person name="Mackinder L."/>
            <person name="Mock T."/>
            <person name="Mueller-Roeber B."/>
            <person name="Pagarete A."/>
            <person name="Parker M."/>
            <person name="Probert I."/>
            <person name="Quesneville H."/>
            <person name="Raines C."/>
            <person name="Rensing S.A."/>
            <person name="Riano-Pachon D.M."/>
            <person name="Richier S."/>
            <person name="Rokitta S."/>
            <person name="Shiraiwa Y."/>
            <person name="Soanes D.M."/>
            <person name="van der Giezen M."/>
            <person name="Wahlund T.M."/>
            <person name="Williams B."/>
            <person name="Wilson W."/>
            <person name="Wolfe G."/>
            <person name="Wurch L.L."/>
        </authorList>
    </citation>
    <scope>NUCLEOTIDE SEQUENCE</scope>
</reference>
<dbReference type="GO" id="GO:0016567">
    <property type="term" value="P:protein ubiquitination"/>
    <property type="evidence" value="ECO:0007669"/>
    <property type="project" value="TreeGrafter"/>
</dbReference>
<dbReference type="HOGENOM" id="CLU_817436_0_0_1"/>
<protein>
    <recommendedName>
        <fullName evidence="7">RING-type domain-containing protein</fullName>
    </recommendedName>
</protein>
<dbReference type="PANTHER" id="PTHR15067:SF4">
    <property type="entry name" value="E3 UBIQUITIN-PROTEIN LIGASE RNF8"/>
    <property type="match status" value="1"/>
</dbReference>
<evidence type="ECO:0000259" key="7">
    <source>
        <dbReference type="PROSITE" id="PS50089"/>
    </source>
</evidence>
<keyword evidence="9" id="KW-1185">Reference proteome</keyword>
<sequence>MNENFTPQTATRLSGRTSERCASIDLACCAESHQTKRRCVFRSAPSLSDLSTALLGTRDQVLACLKIQSRVRAWKHQLQAASAVTDECMPDEDECAICCSLLCEPSRWPAIADSECEHRFCKPCIAQWMAQQKSDNPTCPLCRAPALARLSRGAIEVDETEAARLAERHPCLYAERLTLHRAMSAELRVHEQTGRVTMPVAVGFPEVQQRSDSYYWGYFSFSRTEHLNALAHALASPRRQMLVLSGEERGQGARGRVVTVTLSWWLLVRCRRSGVVRTAAGDADGGNVAASALLQALVARRTRWGQVCVELRVERACALAAPACDDEERLGVTMGEVRYR</sequence>
<keyword evidence="2" id="KW-0479">Metal-binding</keyword>
<dbReference type="Proteomes" id="UP000013827">
    <property type="component" value="Unassembled WGS sequence"/>
</dbReference>
<evidence type="ECO:0000256" key="2">
    <source>
        <dbReference type="ARBA" id="ARBA00022723"/>
    </source>
</evidence>
<dbReference type="AlphaFoldDB" id="A0A0D3IFE5"/>
<dbReference type="PROSITE" id="PS50089">
    <property type="entry name" value="ZF_RING_2"/>
    <property type="match status" value="1"/>
</dbReference>
<dbReference type="InterPro" id="IPR017907">
    <property type="entry name" value="Znf_RING_CS"/>
</dbReference>
<dbReference type="Pfam" id="PF13639">
    <property type="entry name" value="zf-RING_2"/>
    <property type="match status" value="1"/>
</dbReference>
<dbReference type="PaxDb" id="2903-EOD09980"/>
<dbReference type="GeneID" id="17256216"/>
<dbReference type="SMART" id="SM00184">
    <property type="entry name" value="RING"/>
    <property type="match status" value="1"/>
</dbReference>
<keyword evidence="5" id="KW-0862">Zinc</keyword>
<keyword evidence="4" id="KW-0833">Ubl conjugation pathway</keyword>
<dbReference type="PANTHER" id="PTHR15067">
    <property type="entry name" value="E3 UBIQUITIN-PROTEIN LIGASE RNF8"/>
    <property type="match status" value="1"/>
</dbReference>
<dbReference type="GO" id="GO:0006511">
    <property type="term" value="P:ubiquitin-dependent protein catabolic process"/>
    <property type="evidence" value="ECO:0007669"/>
    <property type="project" value="TreeGrafter"/>
</dbReference>
<keyword evidence="3 6" id="KW-0863">Zinc-finger</keyword>
<evidence type="ECO:0000256" key="6">
    <source>
        <dbReference type="PROSITE-ProRule" id="PRU00175"/>
    </source>
</evidence>
<name>A0A0D3IFE5_EMIH1</name>
<dbReference type="GO" id="GO:0061630">
    <property type="term" value="F:ubiquitin protein ligase activity"/>
    <property type="evidence" value="ECO:0007669"/>
    <property type="project" value="TreeGrafter"/>
</dbReference>
<dbReference type="PROSITE" id="PS00518">
    <property type="entry name" value="ZF_RING_1"/>
    <property type="match status" value="1"/>
</dbReference>
<evidence type="ECO:0000256" key="1">
    <source>
        <dbReference type="ARBA" id="ARBA00022679"/>
    </source>
</evidence>
<dbReference type="GO" id="GO:0005829">
    <property type="term" value="C:cytosol"/>
    <property type="evidence" value="ECO:0007669"/>
    <property type="project" value="TreeGrafter"/>
</dbReference>
<dbReference type="InterPro" id="IPR001841">
    <property type="entry name" value="Znf_RING"/>
</dbReference>
<dbReference type="SUPFAM" id="SSF57850">
    <property type="entry name" value="RING/U-box"/>
    <property type="match status" value="1"/>
</dbReference>
<dbReference type="Gene3D" id="3.30.40.10">
    <property type="entry name" value="Zinc/RING finger domain, C3HC4 (zinc finger)"/>
    <property type="match status" value="1"/>
</dbReference>
<keyword evidence="1" id="KW-0808">Transferase</keyword>
<dbReference type="InterPro" id="IPR013083">
    <property type="entry name" value="Znf_RING/FYVE/PHD"/>
</dbReference>
<feature type="domain" description="RING-type" evidence="7">
    <location>
        <begin position="95"/>
        <end position="143"/>
    </location>
</feature>
<reference evidence="8" key="2">
    <citation type="submission" date="2024-10" db="UniProtKB">
        <authorList>
            <consortium name="EnsemblProtists"/>
        </authorList>
    </citation>
    <scope>IDENTIFICATION</scope>
</reference>
<evidence type="ECO:0000313" key="9">
    <source>
        <dbReference type="Proteomes" id="UP000013827"/>
    </source>
</evidence>
<evidence type="ECO:0000256" key="4">
    <source>
        <dbReference type="ARBA" id="ARBA00022786"/>
    </source>
</evidence>
<evidence type="ECO:0000313" key="8">
    <source>
        <dbReference type="EnsemblProtists" id="EOD09980"/>
    </source>
</evidence>
<evidence type="ECO:0000256" key="5">
    <source>
        <dbReference type="ARBA" id="ARBA00022833"/>
    </source>
</evidence>
<dbReference type="RefSeq" id="XP_005762409.1">
    <property type="nucleotide sequence ID" value="XM_005762352.1"/>
</dbReference>
<dbReference type="EnsemblProtists" id="EOD09980">
    <property type="protein sequence ID" value="EOD09980"/>
    <property type="gene ID" value="EMIHUDRAFT_437964"/>
</dbReference>
<organism evidence="8 9">
    <name type="scientific">Emiliania huxleyi (strain CCMP1516)</name>
    <dbReference type="NCBI Taxonomy" id="280463"/>
    <lineage>
        <taxon>Eukaryota</taxon>
        <taxon>Haptista</taxon>
        <taxon>Haptophyta</taxon>
        <taxon>Prymnesiophyceae</taxon>
        <taxon>Isochrysidales</taxon>
        <taxon>Noelaerhabdaceae</taxon>
        <taxon>Emiliania</taxon>
    </lineage>
</organism>
<dbReference type="GO" id="GO:0000151">
    <property type="term" value="C:ubiquitin ligase complex"/>
    <property type="evidence" value="ECO:0007669"/>
    <property type="project" value="TreeGrafter"/>
</dbReference>
<evidence type="ECO:0000256" key="3">
    <source>
        <dbReference type="ARBA" id="ARBA00022771"/>
    </source>
</evidence>
<dbReference type="GO" id="GO:0008270">
    <property type="term" value="F:zinc ion binding"/>
    <property type="evidence" value="ECO:0007669"/>
    <property type="project" value="UniProtKB-KW"/>
</dbReference>
<accession>A0A0D3IFE5</accession>
<proteinExistence type="predicted"/>
<dbReference type="KEGG" id="ehx:EMIHUDRAFT_437964"/>